<evidence type="ECO:0000313" key="1">
    <source>
        <dbReference type="EMBL" id="KAJ0223997.1"/>
    </source>
</evidence>
<gene>
    <name evidence="1" type="ORF">LSAT_V11C200087800</name>
</gene>
<name>A0A9R1XX88_LACSA</name>
<keyword evidence="2" id="KW-1185">Reference proteome</keyword>
<sequence>MNTLASLTFHVHFQDHVVQYTAQYRSYEDLVFSKIKDQLTIIREHPTLSAGIAITTALLLMRGKESIPLYIFRTTIYNCMLYICRMHL</sequence>
<dbReference type="Proteomes" id="UP000235145">
    <property type="component" value="Unassembled WGS sequence"/>
</dbReference>
<dbReference type="PANTHER" id="PTHR34554">
    <property type="entry name" value="RGS1-HXK1-INTERACTING PROTEIN 1"/>
    <property type="match status" value="1"/>
</dbReference>
<evidence type="ECO:0000313" key="2">
    <source>
        <dbReference type="Proteomes" id="UP000235145"/>
    </source>
</evidence>
<dbReference type="EMBL" id="NBSK02000002">
    <property type="protein sequence ID" value="KAJ0223997.1"/>
    <property type="molecule type" value="Genomic_DNA"/>
</dbReference>
<dbReference type="PANTHER" id="PTHR34554:SF2">
    <property type="entry name" value="RGS1-HXK1-INTERACTING PROTEIN 1"/>
    <property type="match status" value="1"/>
</dbReference>
<dbReference type="AlphaFoldDB" id="A0A9R1XX88"/>
<comment type="caution">
    <text evidence="1">The sequence shown here is derived from an EMBL/GenBank/DDBJ whole genome shotgun (WGS) entry which is preliminary data.</text>
</comment>
<proteinExistence type="predicted"/>
<dbReference type="InterPro" id="IPR053284">
    <property type="entry name" value="RGS1-HXK1_interactor"/>
</dbReference>
<organism evidence="1 2">
    <name type="scientific">Lactuca sativa</name>
    <name type="common">Garden lettuce</name>
    <dbReference type="NCBI Taxonomy" id="4236"/>
    <lineage>
        <taxon>Eukaryota</taxon>
        <taxon>Viridiplantae</taxon>
        <taxon>Streptophyta</taxon>
        <taxon>Embryophyta</taxon>
        <taxon>Tracheophyta</taxon>
        <taxon>Spermatophyta</taxon>
        <taxon>Magnoliopsida</taxon>
        <taxon>eudicotyledons</taxon>
        <taxon>Gunneridae</taxon>
        <taxon>Pentapetalae</taxon>
        <taxon>asterids</taxon>
        <taxon>campanulids</taxon>
        <taxon>Asterales</taxon>
        <taxon>Asteraceae</taxon>
        <taxon>Cichorioideae</taxon>
        <taxon>Cichorieae</taxon>
        <taxon>Lactucinae</taxon>
        <taxon>Lactuca</taxon>
    </lineage>
</organism>
<accession>A0A9R1XX88</accession>
<reference evidence="1 2" key="1">
    <citation type="journal article" date="2017" name="Nat. Commun.">
        <title>Genome assembly with in vitro proximity ligation data and whole-genome triplication in lettuce.</title>
        <authorList>
            <person name="Reyes-Chin-Wo S."/>
            <person name="Wang Z."/>
            <person name="Yang X."/>
            <person name="Kozik A."/>
            <person name="Arikit S."/>
            <person name="Song C."/>
            <person name="Xia L."/>
            <person name="Froenicke L."/>
            <person name="Lavelle D.O."/>
            <person name="Truco M.J."/>
            <person name="Xia R."/>
            <person name="Zhu S."/>
            <person name="Xu C."/>
            <person name="Xu H."/>
            <person name="Xu X."/>
            <person name="Cox K."/>
            <person name="Korf I."/>
            <person name="Meyers B.C."/>
            <person name="Michelmore R.W."/>
        </authorList>
    </citation>
    <scope>NUCLEOTIDE SEQUENCE [LARGE SCALE GENOMIC DNA]</scope>
    <source>
        <strain evidence="2">cv. Salinas</strain>
        <tissue evidence="1">Seedlings</tissue>
    </source>
</reference>
<protein>
    <submittedName>
        <fullName evidence="1">Uncharacterized protein</fullName>
    </submittedName>
</protein>